<keyword evidence="3 4" id="KW-0067">ATP-binding</keyword>
<dbReference type="PANTHER" id="PTHR23074:SF17">
    <property type="entry name" value="FIDGETIN-LIKE PROTEIN 1"/>
    <property type="match status" value="1"/>
</dbReference>
<proteinExistence type="inferred from homology"/>
<evidence type="ECO:0000259" key="5">
    <source>
        <dbReference type="SMART" id="SM00382"/>
    </source>
</evidence>
<dbReference type="InterPro" id="IPR003593">
    <property type="entry name" value="AAA+_ATPase"/>
</dbReference>
<dbReference type="InterPro" id="IPR027417">
    <property type="entry name" value="P-loop_NTPase"/>
</dbReference>
<dbReference type="EMBL" id="HACA01013670">
    <property type="protein sequence ID" value="CDW31031.1"/>
    <property type="molecule type" value="Transcribed_RNA"/>
</dbReference>
<dbReference type="GO" id="GO:0008568">
    <property type="term" value="F:microtubule severing ATPase activity"/>
    <property type="evidence" value="ECO:0007669"/>
    <property type="project" value="UniProtKB-ARBA"/>
</dbReference>
<dbReference type="FunFam" id="3.40.50.300:FF:000093">
    <property type="entry name" value="Fidgetin-like 1"/>
    <property type="match status" value="1"/>
</dbReference>
<dbReference type="InterPro" id="IPR003959">
    <property type="entry name" value="ATPase_AAA_core"/>
</dbReference>
<dbReference type="GO" id="GO:0031114">
    <property type="term" value="P:regulation of microtubule depolymerization"/>
    <property type="evidence" value="ECO:0007669"/>
    <property type="project" value="UniProtKB-ARBA"/>
</dbReference>
<dbReference type="Pfam" id="PF09336">
    <property type="entry name" value="Vps4_C"/>
    <property type="match status" value="1"/>
</dbReference>
<keyword evidence="2 4" id="KW-0547">Nucleotide-binding</keyword>
<evidence type="ECO:0000256" key="4">
    <source>
        <dbReference type="RuleBase" id="RU003651"/>
    </source>
</evidence>
<comment type="similarity">
    <text evidence="1 4">Belongs to the AAA ATPase family.</text>
</comment>
<dbReference type="GO" id="GO:0005524">
    <property type="term" value="F:ATP binding"/>
    <property type="evidence" value="ECO:0007669"/>
    <property type="project" value="UniProtKB-KW"/>
</dbReference>
<dbReference type="InterPro" id="IPR015415">
    <property type="entry name" value="Spast_Vps4_C"/>
</dbReference>
<sequence length="574" mass="64456">MPNEEEIYFFRKTLEDSEKVLPDSSERAILLRRLAWRYPKERPFLIPESSDIIDNEDGVNNFAGPTLALAEGYRNQSHKWKSSLTFRDIQPWMSTSTPLTKEAQTSSQGDPLARLLSLPLKKKEDEVAQVPPLATSKSLEENSMSKKQLESHRFNFKPVLKSNVAPKHQTLFKEDKPLFSHKKASVPSHYHHVPHKQEEPKETAFMTGHDKLISDVQLRYGQKTVQKRLGTTRSSPLSTFKPPVKEDKNISPLVANVLSSNEGGSSMNEENIDPLYKGIDPKMIELIKNEIMHNGAEIQWDDIAGLEFVKTMVQEIVVFPLMRPDIFTGLRGPPKGLLLFGPPGTGKTLIGKCIASQSKSTFFSISASSMTSKWVGEGEKMVRALFAVARVHQPSVVFIDEIDSLLTARSDTEHESSRRLKTEFLVQLDGATTTGDERILIVGATNRPQDLDEAARRRLVKRLYVPLPDKEARLKIIENLLSSQTHRTTEDDVIEIAELADGYSGADMANLCKEAAMGPIRSLDYSKIEFLSADDVRPIQKSDFIDALRQVRASVTDKDLDGYLEWNNKFGAGK</sequence>
<dbReference type="GO" id="GO:0051013">
    <property type="term" value="P:microtubule severing"/>
    <property type="evidence" value="ECO:0007669"/>
    <property type="project" value="UniProtKB-ARBA"/>
</dbReference>
<dbReference type="Gene3D" id="1.10.8.60">
    <property type="match status" value="1"/>
</dbReference>
<dbReference type="GO" id="GO:0005813">
    <property type="term" value="C:centrosome"/>
    <property type="evidence" value="ECO:0007669"/>
    <property type="project" value="UniProtKB-ARBA"/>
</dbReference>
<dbReference type="GO" id="GO:0000070">
    <property type="term" value="P:mitotic sister chromatid segregation"/>
    <property type="evidence" value="ECO:0007669"/>
    <property type="project" value="UniProtKB-ARBA"/>
</dbReference>
<evidence type="ECO:0000256" key="1">
    <source>
        <dbReference type="ARBA" id="ARBA00006914"/>
    </source>
</evidence>
<dbReference type="Pfam" id="PF00004">
    <property type="entry name" value="AAA"/>
    <property type="match status" value="1"/>
</dbReference>
<dbReference type="OrthoDB" id="10251136at2759"/>
<evidence type="ECO:0000256" key="3">
    <source>
        <dbReference type="ARBA" id="ARBA00022840"/>
    </source>
</evidence>
<name>A0A0K2U067_LEPSM</name>
<evidence type="ECO:0000313" key="6">
    <source>
        <dbReference type="EMBL" id="CDW31031.1"/>
    </source>
</evidence>
<protein>
    <submittedName>
        <fullName evidence="6">MDM2 oncogene, E3 ubiquitin protein ligase [Chinchilla lanigera]</fullName>
    </submittedName>
</protein>
<dbReference type="Pfam" id="PF17862">
    <property type="entry name" value="AAA_lid_3"/>
    <property type="match status" value="1"/>
</dbReference>
<dbReference type="InterPro" id="IPR041569">
    <property type="entry name" value="AAA_lid_3"/>
</dbReference>
<dbReference type="Gene3D" id="3.40.50.300">
    <property type="entry name" value="P-loop containing nucleotide triphosphate hydrolases"/>
    <property type="match status" value="1"/>
</dbReference>
<dbReference type="InterPro" id="IPR050304">
    <property type="entry name" value="MT-severing_AAA_ATPase"/>
</dbReference>
<gene>
    <name evidence="6" type="primary">Mdm2</name>
</gene>
<dbReference type="GO" id="GO:0016887">
    <property type="term" value="F:ATP hydrolysis activity"/>
    <property type="evidence" value="ECO:0007669"/>
    <property type="project" value="InterPro"/>
</dbReference>
<dbReference type="FunFam" id="1.10.8.60:FF:000022">
    <property type="entry name" value="Fidgetin like 1"/>
    <property type="match status" value="1"/>
</dbReference>
<dbReference type="PANTHER" id="PTHR23074">
    <property type="entry name" value="AAA DOMAIN-CONTAINING"/>
    <property type="match status" value="1"/>
</dbReference>
<reference evidence="6" key="1">
    <citation type="submission" date="2014-05" db="EMBL/GenBank/DDBJ databases">
        <authorList>
            <person name="Chronopoulou M."/>
        </authorList>
    </citation>
    <scope>NUCLEOTIDE SEQUENCE</scope>
    <source>
        <tissue evidence="6">Whole organism</tissue>
    </source>
</reference>
<organism evidence="6">
    <name type="scientific">Lepeophtheirus salmonis</name>
    <name type="common">Salmon louse</name>
    <name type="synonym">Caligus salmonis</name>
    <dbReference type="NCBI Taxonomy" id="72036"/>
    <lineage>
        <taxon>Eukaryota</taxon>
        <taxon>Metazoa</taxon>
        <taxon>Ecdysozoa</taxon>
        <taxon>Arthropoda</taxon>
        <taxon>Crustacea</taxon>
        <taxon>Multicrustacea</taxon>
        <taxon>Hexanauplia</taxon>
        <taxon>Copepoda</taxon>
        <taxon>Siphonostomatoida</taxon>
        <taxon>Caligidae</taxon>
        <taxon>Lepeophtheirus</taxon>
    </lineage>
</organism>
<feature type="domain" description="AAA+ ATPase" evidence="5">
    <location>
        <begin position="333"/>
        <end position="469"/>
    </location>
</feature>
<dbReference type="SMART" id="SM00382">
    <property type="entry name" value="AAA"/>
    <property type="match status" value="1"/>
</dbReference>
<evidence type="ECO:0000256" key="2">
    <source>
        <dbReference type="ARBA" id="ARBA00022741"/>
    </source>
</evidence>
<dbReference type="PROSITE" id="PS00674">
    <property type="entry name" value="AAA"/>
    <property type="match status" value="1"/>
</dbReference>
<dbReference type="AlphaFoldDB" id="A0A0K2U067"/>
<accession>A0A0K2U067</accession>
<dbReference type="SUPFAM" id="SSF52540">
    <property type="entry name" value="P-loop containing nucleoside triphosphate hydrolases"/>
    <property type="match status" value="1"/>
</dbReference>
<dbReference type="InterPro" id="IPR003960">
    <property type="entry name" value="ATPase_AAA_CS"/>
</dbReference>